<accession>A0A4Y7PSE9</accession>
<feature type="region of interest" description="Disordered" evidence="1">
    <location>
        <begin position="81"/>
        <end position="101"/>
    </location>
</feature>
<name>A0A4Y7PSE9_9AGAM</name>
<dbReference type="EMBL" id="ML170221">
    <property type="protein sequence ID" value="TDL17430.1"/>
    <property type="molecule type" value="Genomic_DNA"/>
</dbReference>
<reference evidence="2 3" key="1">
    <citation type="submission" date="2018-06" db="EMBL/GenBank/DDBJ databases">
        <title>A transcriptomic atlas of mushroom development highlights an independent origin of complex multicellularity.</title>
        <authorList>
            <consortium name="DOE Joint Genome Institute"/>
            <person name="Krizsan K."/>
            <person name="Almasi E."/>
            <person name="Merenyi Z."/>
            <person name="Sahu N."/>
            <person name="Viragh M."/>
            <person name="Koszo T."/>
            <person name="Mondo S."/>
            <person name="Kiss B."/>
            <person name="Balint B."/>
            <person name="Kues U."/>
            <person name="Barry K."/>
            <person name="Hegedus J.C."/>
            <person name="Henrissat B."/>
            <person name="Johnson J."/>
            <person name="Lipzen A."/>
            <person name="Ohm R."/>
            <person name="Nagy I."/>
            <person name="Pangilinan J."/>
            <person name="Yan J."/>
            <person name="Xiong Y."/>
            <person name="Grigoriev I.V."/>
            <person name="Hibbett D.S."/>
            <person name="Nagy L.G."/>
        </authorList>
    </citation>
    <scope>NUCLEOTIDE SEQUENCE [LARGE SCALE GENOMIC DNA]</scope>
    <source>
        <strain evidence="2 3">SZMC22713</strain>
    </source>
</reference>
<organism evidence="2 3">
    <name type="scientific">Rickenella mellea</name>
    <dbReference type="NCBI Taxonomy" id="50990"/>
    <lineage>
        <taxon>Eukaryota</taxon>
        <taxon>Fungi</taxon>
        <taxon>Dikarya</taxon>
        <taxon>Basidiomycota</taxon>
        <taxon>Agaricomycotina</taxon>
        <taxon>Agaricomycetes</taxon>
        <taxon>Hymenochaetales</taxon>
        <taxon>Rickenellaceae</taxon>
        <taxon>Rickenella</taxon>
    </lineage>
</organism>
<dbReference type="VEuPathDB" id="FungiDB:BD410DRAFT_843587"/>
<dbReference type="AlphaFoldDB" id="A0A4Y7PSE9"/>
<dbReference type="Proteomes" id="UP000294933">
    <property type="component" value="Unassembled WGS sequence"/>
</dbReference>
<proteinExistence type="predicted"/>
<sequence>MVYDDDDEQKTKSDDGVPLYRRQVGIQTSVIEGKFQASKCSKPPLTLGAKDRAAFVAEPGTRMGRWSNLMLLVCPKEHNTLKPRMDNATSNNLTPPAARCQ</sequence>
<evidence type="ECO:0000313" key="3">
    <source>
        <dbReference type="Proteomes" id="UP000294933"/>
    </source>
</evidence>
<gene>
    <name evidence="2" type="ORF">BD410DRAFT_843587</name>
</gene>
<protein>
    <submittedName>
        <fullName evidence="2">Uncharacterized protein</fullName>
    </submittedName>
</protein>
<evidence type="ECO:0000313" key="2">
    <source>
        <dbReference type="EMBL" id="TDL17430.1"/>
    </source>
</evidence>
<evidence type="ECO:0000256" key="1">
    <source>
        <dbReference type="SAM" id="MobiDB-lite"/>
    </source>
</evidence>
<keyword evidence="3" id="KW-1185">Reference proteome</keyword>